<dbReference type="AlphaFoldDB" id="A0A0A3A871"/>
<proteinExistence type="predicted"/>
<organism evidence="2 3">
    <name type="scientific">Gallibacterium anatis 4895</name>
    <dbReference type="NCBI Taxonomy" id="1396510"/>
    <lineage>
        <taxon>Bacteria</taxon>
        <taxon>Pseudomonadati</taxon>
        <taxon>Pseudomonadota</taxon>
        <taxon>Gammaproteobacteria</taxon>
        <taxon>Pasteurellales</taxon>
        <taxon>Pasteurellaceae</taxon>
        <taxon>Gallibacterium</taxon>
    </lineage>
</organism>
<dbReference type="Proteomes" id="UP000030554">
    <property type="component" value="Unassembled WGS sequence"/>
</dbReference>
<feature type="transmembrane region" description="Helical" evidence="1">
    <location>
        <begin position="7"/>
        <end position="35"/>
    </location>
</feature>
<name>A0A0A3A871_9PAST</name>
<accession>A0A0A3A871</accession>
<keyword evidence="1" id="KW-0812">Transmembrane</keyword>
<comment type="caution">
    <text evidence="2">The sequence shown here is derived from an EMBL/GenBank/DDBJ whole genome shotgun (WGS) entry which is preliminary data.</text>
</comment>
<protein>
    <submittedName>
        <fullName evidence="2">Uncharacterized protein</fullName>
    </submittedName>
</protein>
<reference evidence="2 3" key="1">
    <citation type="submission" date="2014-07" db="EMBL/GenBank/DDBJ databases">
        <title>Chaperone-usher fimbriae in a diverse selection of Gallibacterium genomes.</title>
        <authorList>
            <person name="Kudirkiene E."/>
            <person name="Bager R.J."/>
            <person name="Johnson T.J."/>
            <person name="Bojesen A.M."/>
        </authorList>
    </citation>
    <scope>NUCLEOTIDE SEQUENCE [LARGE SCALE GENOMIC DNA]</scope>
    <source>
        <strain evidence="2 3">4895</strain>
    </source>
</reference>
<sequence>MNKKFSFWGLFQLICWIISISSGFIALLTLFYISADRAVFYSRRDEYFAALFIFVVFNPKCWKFAKDLIYKS</sequence>
<evidence type="ECO:0000256" key="1">
    <source>
        <dbReference type="SAM" id="Phobius"/>
    </source>
</evidence>
<dbReference type="RefSeq" id="WP_039162630.1">
    <property type="nucleotide sequence ID" value="NZ_JPJQ01000009.1"/>
</dbReference>
<keyword evidence="1" id="KW-1133">Transmembrane helix</keyword>
<gene>
    <name evidence="2" type="ORF">IO48_01870</name>
</gene>
<keyword evidence="1" id="KW-0472">Membrane</keyword>
<dbReference type="EMBL" id="JPJQ01000009">
    <property type="protein sequence ID" value="KGQ63260.1"/>
    <property type="molecule type" value="Genomic_DNA"/>
</dbReference>
<evidence type="ECO:0000313" key="3">
    <source>
        <dbReference type="Proteomes" id="UP000030554"/>
    </source>
</evidence>
<evidence type="ECO:0000313" key="2">
    <source>
        <dbReference type="EMBL" id="KGQ63260.1"/>
    </source>
</evidence>